<dbReference type="Pfam" id="PF01175">
    <property type="entry name" value="Urocanase"/>
    <property type="match status" value="1"/>
</dbReference>
<comment type="caution">
    <text evidence="14">The sequence shown here is derived from an EMBL/GenBank/DDBJ whole genome shotgun (WGS) entry which is preliminary data.</text>
</comment>
<dbReference type="PATRIC" id="fig|1635277.3.peg.1402"/>
<evidence type="ECO:0000256" key="10">
    <source>
        <dbReference type="HAMAP-Rule" id="MF_00577"/>
    </source>
</evidence>
<feature type="binding site" evidence="10">
    <location>
        <begin position="269"/>
        <end position="270"/>
    </location>
    <ligand>
        <name>NAD(+)</name>
        <dbReference type="ChEBI" id="CHEBI:57540"/>
    </ligand>
</feature>
<reference evidence="15" key="1">
    <citation type="journal article" date="2015" name="MBio">
        <title>Genome-Resolved Metagenomic Analysis Reveals Roles for Candidate Phyla and Other Microbial Community Members in Biogeochemical Transformations in Oil Reservoirs.</title>
        <authorList>
            <person name="Hu P."/>
            <person name="Tom L."/>
            <person name="Singh A."/>
            <person name="Thomas B.C."/>
            <person name="Baker B.J."/>
            <person name="Piceno Y.M."/>
            <person name="Andersen G.L."/>
            <person name="Banfield J.F."/>
        </authorList>
    </citation>
    <scope>NUCLEOTIDE SEQUENCE [LARGE SCALE GENOMIC DNA]</scope>
</reference>
<evidence type="ECO:0000256" key="1">
    <source>
        <dbReference type="ARBA" id="ARBA00004794"/>
    </source>
</evidence>
<evidence type="ECO:0000256" key="6">
    <source>
        <dbReference type="ARBA" id="ARBA00023239"/>
    </source>
</evidence>
<evidence type="ECO:0000313" key="15">
    <source>
        <dbReference type="Proteomes" id="UP000053467"/>
    </source>
</evidence>
<feature type="active site" evidence="10">
    <location>
        <position position="406"/>
    </location>
</feature>
<evidence type="ECO:0000259" key="11">
    <source>
        <dbReference type="Pfam" id="PF01175"/>
    </source>
</evidence>
<comment type="function">
    <text evidence="9 10">Catalyzes the conversion of urocanate to 4-imidazolone-5-propionate.</text>
</comment>
<feature type="binding site" evidence="10">
    <location>
        <position position="318"/>
    </location>
    <ligand>
        <name>NAD(+)</name>
        <dbReference type="ChEBI" id="CHEBI:57540"/>
    </ligand>
</feature>
<sequence length="551" mass="61231">MKDYKPVHAPRGTKLSCKSWQLEAPMRMLMNNLDPDVAKDPENLIVYGGRGKAARNWESYYKIIETLQNMENDETLLMQSGKPVAVFKTHEWAPRVLITNSLLVPKWATLDEFLKLESMGLTCYGQMTAGSWIYIGTQGILQGTYETFYAIAKKLYGGSLRGKWVLTAGLGEMGGAQPLAAVMNDAVVIVVEVDESHIDRKIAQKYCDVKAKTLDEALKMKDEALKGKKPLSIGLLGNIADILPELVKRKIYPDVLTDQTAAHDPLFGYIPSGYSVQEADILREKDKNEYLKKVYDSISKHVEAMLRMQENGVNVFEYGNNLRQRALDNGVKDAFKIVGYMPAYIRDLFCEGSGPFRWVALTGNENDIYETDKALLEIFPEDEHLKKWIEMARKLVRFQGLPARICWLKQGDRAKFGLMINEMVKNGRLSGPVVIGRDHHDTGGAASPNRETEGMKDGSDAIADWPVLNAMLNVASGATWVSVHHGGGVGIGYSIHAGQVILADGTDLQAKKIERVLTNDPGIGVVRHADAGYQIALDTAKKEKIRMPMVN</sequence>
<dbReference type="InterPro" id="IPR023637">
    <property type="entry name" value="Urocanase-like"/>
</dbReference>
<dbReference type="InterPro" id="IPR036190">
    <property type="entry name" value="Urocanase_sf"/>
</dbReference>
<feature type="binding site" evidence="10">
    <location>
        <position position="488"/>
    </location>
    <ligand>
        <name>NAD(+)</name>
        <dbReference type="ChEBI" id="CHEBI:57540"/>
    </ligand>
</feature>
<dbReference type="SUPFAM" id="SSF111326">
    <property type="entry name" value="Urocanase"/>
    <property type="match status" value="1"/>
</dbReference>
<evidence type="ECO:0000259" key="13">
    <source>
        <dbReference type="Pfam" id="PF17392"/>
    </source>
</evidence>
<evidence type="ECO:0000256" key="9">
    <source>
        <dbReference type="ARBA" id="ARBA00056569"/>
    </source>
</evidence>
<dbReference type="InterPro" id="IPR038364">
    <property type="entry name" value="Urocanase_central_sf"/>
</dbReference>
<feature type="domain" description="Urocanase N-terminal" evidence="12">
    <location>
        <begin position="7"/>
        <end position="133"/>
    </location>
</feature>
<dbReference type="NCBIfam" id="NF003820">
    <property type="entry name" value="PRK05414.1"/>
    <property type="match status" value="1"/>
</dbReference>
<evidence type="ECO:0000259" key="12">
    <source>
        <dbReference type="Pfam" id="PF17391"/>
    </source>
</evidence>
<comment type="catalytic activity">
    <reaction evidence="8 10">
        <text>4-imidazolone-5-propanoate = trans-urocanate + H2O</text>
        <dbReference type="Rhea" id="RHEA:13101"/>
        <dbReference type="ChEBI" id="CHEBI:15377"/>
        <dbReference type="ChEBI" id="CHEBI:17771"/>
        <dbReference type="ChEBI" id="CHEBI:77893"/>
        <dbReference type="EC" id="4.2.1.49"/>
    </reaction>
</comment>
<feature type="binding site" evidence="10">
    <location>
        <position position="192"/>
    </location>
    <ligand>
        <name>NAD(+)</name>
        <dbReference type="ChEBI" id="CHEBI:57540"/>
    </ligand>
</feature>
<accession>A0A101I0S0</accession>
<feature type="domain" description="Urocanase Rossmann-like" evidence="11">
    <location>
        <begin position="136"/>
        <end position="344"/>
    </location>
</feature>
<keyword evidence="5 10" id="KW-0520">NAD</keyword>
<evidence type="ECO:0000256" key="7">
    <source>
        <dbReference type="ARBA" id="ARBA00031640"/>
    </source>
</evidence>
<keyword evidence="4 10" id="KW-0369">Histidine metabolism</keyword>
<dbReference type="Pfam" id="PF17391">
    <property type="entry name" value="Urocanase_N"/>
    <property type="match status" value="1"/>
</dbReference>
<comment type="cofactor">
    <cofactor evidence="10">
        <name>NAD(+)</name>
        <dbReference type="ChEBI" id="CHEBI:57540"/>
    </cofactor>
    <text evidence="10">Binds 1 NAD(+) per subunit.</text>
</comment>
<organism evidence="14 15">
    <name type="scientific">candidate division TA06 bacterium 34_109</name>
    <dbReference type="NCBI Taxonomy" id="1635277"/>
    <lineage>
        <taxon>Bacteria</taxon>
        <taxon>Bacteria division TA06</taxon>
    </lineage>
</organism>
<dbReference type="InterPro" id="IPR035085">
    <property type="entry name" value="Urocanase_Rossmann-like"/>
</dbReference>
<keyword evidence="6 10" id="KW-0456">Lyase</keyword>
<protein>
    <recommendedName>
        <fullName evidence="3 10">Urocanate hydratase</fullName>
        <shortName evidence="10">Urocanase</shortName>
        <ecNumber evidence="3 10">4.2.1.49</ecNumber>
    </recommendedName>
    <alternativeName>
        <fullName evidence="7 10">Imidazolonepropionate hydrolase</fullName>
    </alternativeName>
</protein>
<comment type="caution">
    <text evidence="10">Lacks conserved residue(s) required for the propagation of feature annotation.</text>
</comment>
<dbReference type="Gene3D" id="3.40.50.10730">
    <property type="entry name" value="Urocanase like domains"/>
    <property type="match status" value="1"/>
</dbReference>
<feature type="binding site" evidence="10">
    <location>
        <begin position="259"/>
        <end position="263"/>
    </location>
    <ligand>
        <name>NAD(+)</name>
        <dbReference type="ChEBI" id="CHEBI:57540"/>
    </ligand>
</feature>
<dbReference type="EC" id="4.2.1.49" evidence="3 10"/>
<dbReference type="InterPro" id="IPR055351">
    <property type="entry name" value="Urocanase"/>
</dbReference>
<dbReference type="Gene3D" id="3.40.1770.10">
    <property type="entry name" value="Urocanase superfamily"/>
    <property type="match status" value="1"/>
</dbReference>
<feature type="binding site" evidence="10">
    <location>
        <position position="126"/>
    </location>
    <ligand>
        <name>NAD(+)</name>
        <dbReference type="ChEBI" id="CHEBI:57540"/>
    </ligand>
</feature>
<dbReference type="NCBIfam" id="TIGR01228">
    <property type="entry name" value="hutU"/>
    <property type="match status" value="1"/>
</dbReference>
<dbReference type="EMBL" id="LGGX01000010">
    <property type="protein sequence ID" value="KUK86912.1"/>
    <property type="molecule type" value="Genomic_DNA"/>
</dbReference>
<evidence type="ECO:0000256" key="8">
    <source>
        <dbReference type="ARBA" id="ARBA00047623"/>
    </source>
</evidence>
<dbReference type="HAMAP" id="MF_00577">
    <property type="entry name" value="HutU"/>
    <property type="match status" value="1"/>
</dbReference>
<dbReference type="GO" id="GO:0019557">
    <property type="term" value="P:L-histidine catabolic process to glutamate and formate"/>
    <property type="evidence" value="ECO:0007669"/>
    <property type="project" value="UniProtKB-UniPathway"/>
</dbReference>
<dbReference type="FunFam" id="3.40.50.10730:FF:000001">
    <property type="entry name" value="Urocanate hydratase"/>
    <property type="match status" value="1"/>
</dbReference>
<name>A0A101I0S0_UNCT6</name>
<comment type="pathway">
    <text evidence="1 10">Amino-acid degradation; L-histidine degradation into L-glutamate; N-formimidoyl-L-glutamate from L-histidine: step 2/3.</text>
</comment>
<evidence type="ECO:0000256" key="3">
    <source>
        <dbReference type="ARBA" id="ARBA00011992"/>
    </source>
</evidence>
<dbReference type="GO" id="GO:0019556">
    <property type="term" value="P:L-histidine catabolic process to glutamate and formamide"/>
    <property type="evidence" value="ECO:0007669"/>
    <property type="project" value="UniProtKB-UniPathway"/>
</dbReference>
<dbReference type="Pfam" id="PF17392">
    <property type="entry name" value="Urocanase_C"/>
    <property type="match status" value="1"/>
</dbReference>
<dbReference type="AlphaFoldDB" id="A0A101I0S0"/>
<dbReference type="UniPathway" id="UPA00379">
    <property type="reaction ID" value="UER00550"/>
</dbReference>
<dbReference type="PIRSF" id="PIRSF001423">
    <property type="entry name" value="Urocanate_hydrat"/>
    <property type="match status" value="1"/>
</dbReference>
<evidence type="ECO:0000256" key="5">
    <source>
        <dbReference type="ARBA" id="ARBA00023027"/>
    </source>
</evidence>
<dbReference type="InterPro" id="IPR035401">
    <property type="entry name" value="Urocanase_C"/>
</dbReference>
<evidence type="ECO:0000256" key="4">
    <source>
        <dbReference type="ARBA" id="ARBA00022808"/>
    </source>
</evidence>
<comment type="subcellular location">
    <subcellularLocation>
        <location evidence="10">Cytoplasm</location>
    </subcellularLocation>
</comment>
<keyword evidence="10" id="KW-0963">Cytoplasm</keyword>
<feature type="domain" description="Urocanase C-terminal" evidence="13">
    <location>
        <begin position="347"/>
        <end position="541"/>
    </location>
</feature>
<dbReference type="PANTHER" id="PTHR12216:SF4">
    <property type="entry name" value="UROCANATE HYDRATASE"/>
    <property type="match status" value="1"/>
</dbReference>
<dbReference type="PROSITE" id="PS01233">
    <property type="entry name" value="UROCANASE"/>
    <property type="match status" value="1"/>
</dbReference>
<evidence type="ECO:0000313" key="14">
    <source>
        <dbReference type="EMBL" id="KUK86912.1"/>
    </source>
</evidence>
<dbReference type="InterPro" id="IPR023636">
    <property type="entry name" value="Urocanase_CS"/>
</dbReference>
<gene>
    <name evidence="10" type="primary">hutU</name>
    <name evidence="14" type="ORF">XE03_1130</name>
</gene>
<dbReference type="GO" id="GO:0005737">
    <property type="term" value="C:cytoplasm"/>
    <property type="evidence" value="ECO:0007669"/>
    <property type="project" value="UniProtKB-SubCell"/>
</dbReference>
<dbReference type="PANTHER" id="PTHR12216">
    <property type="entry name" value="UROCANATE HYDRATASE"/>
    <property type="match status" value="1"/>
</dbReference>
<proteinExistence type="inferred from homology"/>
<dbReference type="GO" id="GO:0016153">
    <property type="term" value="F:urocanate hydratase activity"/>
    <property type="evidence" value="ECO:0007669"/>
    <property type="project" value="UniProtKB-UniRule"/>
</dbReference>
<evidence type="ECO:0000256" key="2">
    <source>
        <dbReference type="ARBA" id="ARBA00007578"/>
    </source>
</evidence>
<dbReference type="InterPro" id="IPR035400">
    <property type="entry name" value="Urocanase_N"/>
</dbReference>
<feature type="binding site" evidence="10">
    <location>
        <begin position="48"/>
        <end position="49"/>
    </location>
    <ligand>
        <name>NAD(+)</name>
        <dbReference type="ChEBI" id="CHEBI:57540"/>
    </ligand>
</feature>
<comment type="similarity">
    <text evidence="2 10">Belongs to the urocanase family.</text>
</comment>
<dbReference type="Proteomes" id="UP000053467">
    <property type="component" value="Unassembled WGS sequence"/>
</dbReference>